<evidence type="ECO:0000259" key="2">
    <source>
        <dbReference type="Pfam" id="PF00656"/>
    </source>
</evidence>
<feature type="domain" description="Peptidase C14 caspase" evidence="2">
    <location>
        <begin position="49"/>
        <end position="306"/>
    </location>
</feature>
<evidence type="ECO:0000313" key="4">
    <source>
        <dbReference type="Proteomes" id="UP001175228"/>
    </source>
</evidence>
<protein>
    <submittedName>
        <fullName evidence="3">Caspase domain-containing protein</fullName>
    </submittedName>
</protein>
<gene>
    <name evidence="3" type="ORF">EDD18DRAFT_1389341</name>
</gene>
<evidence type="ECO:0000313" key="3">
    <source>
        <dbReference type="EMBL" id="KAK0475328.1"/>
    </source>
</evidence>
<dbReference type="GO" id="GO:0005737">
    <property type="term" value="C:cytoplasm"/>
    <property type="evidence" value="ECO:0007669"/>
    <property type="project" value="TreeGrafter"/>
</dbReference>
<comment type="caution">
    <text evidence="3">The sequence shown here is derived from an EMBL/GenBank/DDBJ whole genome shotgun (WGS) entry which is preliminary data.</text>
</comment>
<dbReference type="PANTHER" id="PTHR48104">
    <property type="entry name" value="METACASPASE-4"/>
    <property type="match status" value="1"/>
</dbReference>
<accession>A0AA39P1L2</accession>
<dbReference type="InterPro" id="IPR050452">
    <property type="entry name" value="Metacaspase"/>
</dbReference>
<name>A0AA39P1L2_9AGAR</name>
<organism evidence="3 4">
    <name type="scientific">Armillaria luteobubalina</name>
    <dbReference type="NCBI Taxonomy" id="153913"/>
    <lineage>
        <taxon>Eukaryota</taxon>
        <taxon>Fungi</taxon>
        <taxon>Dikarya</taxon>
        <taxon>Basidiomycota</taxon>
        <taxon>Agaricomycotina</taxon>
        <taxon>Agaricomycetes</taxon>
        <taxon>Agaricomycetidae</taxon>
        <taxon>Agaricales</taxon>
        <taxon>Marasmiineae</taxon>
        <taxon>Physalacriaceae</taxon>
        <taxon>Armillaria</taxon>
    </lineage>
</organism>
<comment type="similarity">
    <text evidence="1">Belongs to the peptidase C14B family.</text>
</comment>
<dbReference type="Proteomes" id="UP001175228">
    <property type="component" value="Unassembled WGS sequence"/>
</dbReference>
<dbReference type="AlphaFoldDB" id="A0AA39P1L2"/>
<dbReference type="InterPro" id="IPR011600">
    <property type="entry name" value="Pept_C14_caspase"/>
</dbReference>
<dbReference type="Pfam" id="PF00656">
    <property type="entry name" value="Peptidase_C14"/>
    <property type="match status" value="1"/>
</dbReference>
<proteinExistence type="inferred from homology"/>
<dbReference type="GO" id="GO:0006508">
    <property type="term" value="P:proteolysis"/>
    <property type="evidence" value="ECO:0007669"/>
    <property type="project" value="InterPro"/>
</dbReference>
<dbReference type="PANTHER" id="PTHR48104:SF30">
    <property type="entry name" value="METACASPASE-1"/>
    <property type="match status" value="1"/>
</dbReference>
<keyword evidence="4" id="KW-1185">Reference proteome</keyword>
<reference evidence="3" key="1">
    <citation type="submission" date="2023-06" db="EMBL/GenBank/DDBJ databases">
        <authorList>
            <consortium name="Lawrence Berkeley National Laboratory"/>
            <person name="Ahrendt S."/>
            <person name="Sahu N."/>
            <person name="Indic B."/>
            <person name="Wong-Bajracharya J."/>
            <person name="Merenyi Z."/>
            <person name="Ke H.-M."/>
            <person name="Monk M."/>
            <person name="Kocsube S."/>
            <person name="Drula E."/>
            <person name="Lipzen A."/>
            <person name="Balint B."/>
            <person name="Henrissat B."/>
            <person name="Andreopoulos B."/>
            <person name="Martin F.M."/>
            <person name="Harder C.B."/>
            <person name="Rigling D."/>
            <person name="Ford K.L."/>
            <person name="Foster G.D."/>
            <person name="Pangilinan J."/>
            <person name="Papanicolaou A."/>
            <person name="Barry K."/>
            <person name="LaButti K."/>
            <person name="Viragh M."/>
            <person name="Koriabine M."/>
            <person name="Yan M."/>
            <person name="Riley R."/>
            <person name="Champramary S."/>
            <person name="Plett K.L."/>
            <person name="Tsai I.J."/>
            <person name="Slot J."/>
            <person name="Sipos G."/>
            <person name="Plett J."/>
            <person name="Nagy L.G."/>
            <person name="Grigoriev I.V."/>
        </authorList>
    </citation>
    <scope>NUCLEOTIDE SEQUENCE</scope>
    <source>
        <strain evidence="3">HWK02</strain>
    </source>
</reference>
<dbReference type="EMBL" id="JAUEPU010000153">
    <property type="protein sequence ID" value="KAK0475328.1"/>
    <property type="molecule type" value="Genomic_DNA"/>
</dbReference>
<dbReference type="GO" id="GO:0004197">
    <property type="term" value="F:cysteine-type endopeptidase activity"/>
    <property type="evidence" value="ECO:0007669"/>
    <property type="project" value="InterPro"/>
</dbReference>
<sequence length="681" mass="76222">MENAFTQSEQLCSTPSNATELTAESGALQTARQEPGGGSTPARGKHQTFALVIGINKYKSMPNENLLGAVNDAENFKKYLLEDLRVDEDNIIDLRDEEATRSAVINRFRQLEGDPKLVPGEVAIIIYFAGHGALATKPATWTDWVSSDGKTIEMLCPADIGALDANGKVIEGIPDRTVSRLLLDLSIAKGNNITLILDCCHAAGMNRGASGDSRARNFKNHQKLSLSCDEDIYSREYGTKLYQDKKSGFSNSVWGSHVLLAACKSRQEAREEGEQGIFTGALLKSLKHFASRDLHPTYDSLMKHLNMPENQTPHWDGKHIRRHLFDSWQAPPCSSMIPCSPTPPTNHLILSAGSLHGVTKYSTFDIFKSDSSHPNLEDILVTLNVTEVQDHVSHLLITPPHTSLFDSPHSERHYCIRTENSESRITVAFDIIETPDEADLCLIVEENDVSFRIGKRLRAEIEFPSQFSPYSPCPINYIADIRNFINRFAHFIFHLMLRDLGPMTKFACIEMNKLRRAGRKLDRDDDLLLRQVKNGKFAEVVLSKDCYGFTIHNNYDDDLHVYLLYFDASTLEINAWHSPQKAQDRGRVDAFLRKKSKITLSYGQNVDGVNPVVITVPDGRDVDVCFFKFLVTTEAIDIGPIEQPEFTLSDITPRGARQSLLTEIFGFEWASETITVVSKCA</sequence>
<dbReference type="Gene3D" id="3.40.50.1460">
    <property type="match status" value="1"/>
</dbReference>
<evidence type="ECO:0000256" key="1">
    <source>
        <dbReference type="ARBA" id="ARBA00009005"/>
    </source>
</evidence>